<sequence length="188" mass="22194">MNFKRTTNSTENLEDFIDGAETQKDTKKQKRDVFIQVILSRELADKIKKRYPKISLTKWVEQALMTEILHIKDELLSFIYQKAEWHNIGIKKFIKFKMGLTEAPQSNKTNEEEKNRAIGIRTNKNNRQIIQNNAKNLGMSIRAYSEIKIKASYELEDIFTFEELMQFKAEAMNYDLELDEYIAMRIKG</sequence>
<dbReference type="Proteomes" id="UP000594749">
    <property type="component" value="Chromosome"/>
</dbReference>
<accession>A0A7M1LF42</accession>
<reference evidence="1 2" key="1">
    <citation type="submission" date="2020-10" db="EMBL/GenBank/DDBJ databases">
        <title>Campylobacter and Helicobacter PacBio genomes.</title>
        <authorList>
            <person name="Lane C."/>
        </authorList>
    </citation>
    <scope>NUCLEOTIDE SEQUENCE [LARGE SCALE GENOMIC DNA]</scope>
    <source>
        <strain evidence="1 2">2016D-0077</strain>
    </source>
</reference>
<dbReference type="OrthoDB" id="5354158at2"/>
<organism evidence="1 2">
    <name type="scientific">Campylobacter corcagiensis</name>
    <dbReference type="NCBI Taxonomy" id="1448857"/>
    <lineage>
        <taxon>Bacteria</taxon>
        <taxon>Pseudomonadati</taxon>
        <taxon>Campylobacterota</taxon>
        <taxon>Epsilonproteobacteria</taxon>
        <taxon>Campylobacterales</taxon>
        <taxon>Campylobacteraceae</taxon>
        <taxon>Campylobacter</taxon>
    </lineage>
</organism>
<dbReference type="RefSeq" id="WP_025803685.1">
    <property type="nucleotide sequence ID" value="NZ_CP053842.1"/>
</dbReference>
<evidence type="ECO:0000313" key="2">
    <source>
        <dbReference type="Proteomes" id="UP000594749"/>
    </source>
</evidence>
<name>A0A7M1LF42_9BACT</name>
<gene>
    <name evidence="1" type="ORF">IMC76_05505</name>
</gene>
<proteinExistence type="predicted"/>
<evidence type="ECO:0000313" key="1">
    <source>
        <dbReference type="EMBL" id="QOQ86684.1"/>
    </source>
</evidence>
<dbReference type="AlphaFoldDB" id="A0A7M1LF42"/>
<keyword evidence="2" id="KW-1185">Reference proteome</keyword>
<protein>
    <submittedName>
        <fullName evidence="1">Uncharacterized protein</fullName>
    </submittedName>
</protein>
<dbReference type="EMBL" id="CP063078">
    <property type="protein sequence ID" value="QOQ86684.1"/>
    <property type="molecule type" value="Genomic_DNA"/>
</dbReference>